<evidence type="ECO:0000259" key="2">
    <source>
        <dbReference type="Pfam" id="PF18417"/>
    </source>
</evidence>
<dbReference type="Pfam" id="PF17990">
    <property type="entry name" value="LodA_N"/>
    <property type="match status" value="1"/>
</dbReference>
<dbReference type="Pfam" id="PF18417">
    <property type="entry name" value="LodA_C"/>
    <property type="match status" value="1"/>
</dbReference>
<organism evidence="3 4">
    <name type="scientific">Rhizoctonia solani</name>
    <dbReference type="NCBI Taxonomy" id="456999"/>
    <lineage>
        <taxon>Eukaryota</taxon>
        <taxon>Fungi</taxon>
        <taxon>Dikarya</taxon>
        <taxon>Basidiomycota</taxon>
        <taxon>Agaricomycotina</taxon>
        <taxon>Agaricomycetes</taxon>
        <taxon>Cantharellales</taxon>
        <taxon>Ceratobasidiaceae</taxon>
        <taxon>Rhizoctonia</taxon>
    </lineage>
</organism>
<dbReference type="Proteomes" id="UP000663826">
    <property type="component" value="Unassembled WGS sequence"/>
</dbReference>
<dbReference type="InterPro" id="IPR041173">
    <property type="entry name" value="LodA_C"/>
</dbReference>
<name>A0A8H3AYS5_9AGAM</name>
<proteinExistence type="predicted"/>
<dbReference type="AlphaFoldDB" id="A0A8H3AYS5"/>
<accession>A0A8H3AYS5</accession>
<feature type="domain" description="L-lysine epsilon oxidase C-terminal" evidence="2">
    <location>
        <begin position="271"/>
        <end position="384"/>
    </location>
</feature>
<dbReference type="EMBL" id="CAJMWQ010001263">
    <property type="protein sequence ID" value="CAE6443466.1"/>
    <property type="molecule type" value="Genomic_DNA"/>
</dbReference>
<evidence type="ECO:0000259" key="1">
    <source>
        <dbReference type="Pfam" id="PF17990"/>
    </source>
</evidence>
<evidence type="ECO:0000313" key="3">
    <source>
        <dbReference type="EMBL" id="CAE6443466.1"/>
    </source>
</evidence>
<reference evidence="3" key="1">
    <citation type="submission" date="2021-01" db="EMBL/GenBank/DDBJ databases">
        <authorList>
            <person name="Kaushik A."/>
        </authorList>
    </citation>
    <scope>NUCLEOTIDE SEQUENCE</scope>
    <source>
        <strain evidence="3">AG1-1B</strain>
    </source>
</reference>
<feature type="domain" description="L-Lysine epsilon oxidase N-terminal" evidence="1">
    <location>
        <begin position="14"/>
        <end position="128"/>
    </location>
</feature>
<gene>
    <name evidence="3" type="ORF">RDB_LOCUS72279</name>
</gene>
<protein>
    <submittedName>
        <fullName evidence="3">Uncharacterized protein</fullName>
    </submittedName>
</protein>
<evidence type="ECO:0000313" key="4">
    <source>
        <dbReference type="Proteomes" id="UP000663826"/>
    </source>
</evidence>
<sequence>MTVPPEKIAFVDIYPPIGIARVGDSDEYYLGPEIPGVEPIQKNGFKDSQHRIKKQAVRFRVYAYGEDSQLLGELTDGKEYALEWTVHVANKKAAWVKFRGRYEDEEWNLRNPEVQPTKIKLRNKATIITAPPKFTPGIQSVTSLLDLIEDIYENQDRGENYKLGDVNFYRHIYPIFKRVYLISWTNLYATLGHGPMKADFFLNNPDLYDPEAGLAAERVRKHIFERARAPIREHDEENKKLREHQADSFFMPRLGGSDGDLPETTREWKDNGRNRYASMTQLQYDRLAKWANGQFKTGDPEVIYESFDVIPLKDQPEALTRAALEWSVGVPLYPGIEVYWGAELENKYNLGAKYRFSDDVKPGDLGKGLALPWQSDFFMCNTHWCVRIGSVCFLIDRSSRIGGHR</sequence>
<dbReference type="InterPro" id="IPR041168">
    <property type="entry name" value="LodA_N"/>
</dbReference>
<comment type="caution">
    <text evidence="3">The sequence shown here is derived from an EMBL/GenBank/DDBJ whole genome shotgun (WGS) entry which is preliminary data.</text>
</comment>